<dbReference type="InterPro" id="IPR006439">
    <property type="entry name" value="HAD-SF_hydro_IA"/>
</dbReference>
<dbReference type="GO" id="GO:0005743">
    <property type="term" value="C:mitochondrial inner membrane"/>
    <property type="evidence" value="ECO:0007669"/>
    <property type="project" value="TreeGrafter"/>
</dbReference>
<evidence type="ECO:0000256" key="3">
    <source>
        <dbReference type="ARBA" id="ARBA00022630"/>
    </source>
</evidence>
<dbReference type="Pfam" id="PF05199">
    <property type="entry name" value="GMC_oxred_C"/>
    <property type="match status" value="1"/>
</dbReference>
<dbReference type="Proteomes" id="UP000318571">
    <property type="component" value="Chromosome 10"/>
</dbReference>
<dbReference type="PANTHER" id="PTHR11552">
    <property type="entry name" value="GLUCOSE-METHANOL-CHOLINE GMC OXIDOREDUCTASE"/>
    <property type="match status" value="1"/>
</dbReference>
<dbReference type="SFLD" id="SFLDS00003">
    <property type="entry name" value="Haloacid_Dehalogenase"/>
    <property type="match status" value="1"/>
</dbReference>
<name>A0A553NF21_TIGCA</name>
<evidence type="ECO:0000259" key="8">
    <source>
        <dbReference type="PROSITE" id="PS00624"/>
    </source>
</evidence>
<dbReference type="Gene3D" id="1.10.150.240">
    <property type="entry name" value="Putative phosphatase, domain 2"/>
    <property type="match status" value="1"/>
</dbReference>
<dbReference type="InterPro" id="IPR023214">
    <property type="entry name" value="HAD_sf"/>
</dbReference>
<dbReference type="PROSITE" id="PS00623">
    <property type="entry name" value="GMC_OXRED_1"/>
    <property type="match status" value="1"/>
</dbReference>
<sequence>MHTLKAIHQPPNQPLHWEPDPLPPPTVNSEDESSASTRLVKLRRTESVGLMPSTPMVSSGHLGFVRLYSVSSPSEIESKWKPSFFKPKLVIFDKDGTLVCFHTMWSPWCTSLAQRMHSVTGQDLSTHLYDVLGYDHSENKVRIGALAENTHPQIRVKIEAMLTENRGFSEVEAKQAVASSWKDTPEDMKVKMTGDCHDLFNRLKNEGVKIAICTSDSREGTEEFLRRQNLNSLVEMSVCGDDSFSKPKPDPHNALYICDKLNVRPSDTIMVGDTPADTLMGQQAKLGLTVGVLTGVGGKTDLADADVIVDDVEECVDMLLPHPTSVRSRVHQVTSRGIAKIAQGSLFLHASGDDANSFRAFSTSARCSGASNSSSSEKTYSHIVVGAGSAGCVLANQAGPKDTILNSKLLQWKIHMPAALMYNLCDDKYNWYYHTLPQEHCNNRVMYWPRGRVWGGSSSLNAMVYIRGHAYDYDRWQNEGAEGWNYFGCLPYFKKAQNHQLGGDDYRGGSGPLNVSRRNWDNPLHSVFLEAGQQAGHSFTQDVNGYQQAGMSWFDMTIRDGQRWSAASAYLRPALERSNLNAEVEVLVTKILFDGKKAIGIEYEHKGQRKQVYGEEIILSGGAINSPQLLMLSGIGDAAHLKSMDIPLVEHVPGVGQNLQDHLELYVVQKCKSPVTLLGDQKGARMIQVGLNWFYNQSGPARTAHLESGGFAYSRPEVEHPDIMFHFLPSQVVDHGRQAPDTEAFQVHVGPMRPTSRGWVKLKSKSPRDHPLIQPNYLSTEIDRWEMRESVRLSREIFAQPAFDSYRDGELVPGIDTQSDAELDEFARAKSDSAYHPSCTCKMGSSTDNMAVVDSSTKVMGVENLRVVDASIMPSVASGNLNAPTIMLAERAADIIRGRELLPAIPVPVYETDVKKSQRQSKSA</sequence>
<dbReference type="SUPFAM" id="SSF51905">
    <property type="entry name" value="FAD/NAD(P)-binding domain"/>
    <property type="match status" value="1"/>
</dbReference>
<dbReference type="OMA" id="MGHAAKL"/>
<keyword evidence="3 5" id="KW-0285">Flavoprotein</keyword>
<reference evidence="9 10" key="1">
    <citation type="journal article" date="2018" name="Nat. Ecol. Evol.">
        <title>Genomic signatures of mitonuclear coevolution across populations of Tigriopus californicus.</title>
        <authorList>
            <person name="Barreto F.S."/>
            <person name="Watson E.T."/>
            <person name="Lima T.G."/>
            <person name="Willett C.S."/>
            <person name="Edmands S."/>
            <person name="Li W."/>
            <person name="Burton R.S."/>
        </authorList>
    </citation>
    <scope>NUCLEOTIDE SEQUENCE [LARGE SCALE GENOMIC DNA]</scope>
    <source>
        <strain evidence="9 10">San Diego</strain>
    </source>
</reference>
<dbReference type="STRING" id="6832.A0A553NF21"/>
<evidence type="ECO:0000256" key="5">
    <source>
        <dbReference type="RuleBase" id="RU003968"/>
    </source>
</evidence>
<dbReference type="InterPro" id="IPR000172">
    <property type="entry name" value="GMC_OxRdtase_N"/>
</dbReference>
<accession>A0A553NF21</accession>
<dbReference type="NCBIfam" id="TIGR01549">
    <property type="entry name" value="HAD-SF-IA-v1"/>
    <property type="match status" value="1"/>
</dbReference>
<comment type="similarity">
    <text evidence="2 5">Belongs to the GMC oxidoreductase family.</text>
</comment>
<dbReference type="SFLD" id="SFLDG01129">
    <property type="entry name" value="C1.5:_HAD__Beta-PGM__Phosphata"/>
    <property type="match status" value="1"/>
</dbReference>
<dbReference type="InterPro" id="IPR023198">
    <property type="entry name" value="PGP-like_dom2"/>
</dbReference>
<feature type="domain" description="Glucose-methanol-choline oxidoreductase N-terminal" evidence="7">
    <location>
        <begin position="451"/>
        <end position="474"/>
    </location>
</feature>
<dbReference type="PROSITE" id="PS00624">
    <property type="entry name" value="GMC_OXRED_2"/>
    <property type="match status" value="1"/>
</dbReference>
<dbReference type="NCBIfam" id="NF002550">
    <property type="entry name" value="PRK02106.1"/>
    <property type="match status" value="1"/>
</dbReference>
<keyword evidence="4 5" id="KW-0274">FAD</keyword>
<dbReference type="InterPro" id="IPR012132">
    <property type="entry name" value="GMC_OxRdtase"/>
</dbReference>
<dbReference type="Gene3D" id="3.40.50.1000">
    <property type="entry name" value="HAD superfamily/HAD-like"/>
    <property type="match status" value="1"/>
</dbReference>
<dbReference type="Gene3D" id="3.30.560.10">
    <property type="entry name" value="Glucose Oxidase, domain 3"/>
    <property type="match status" value="1"/>
</dbReference>
<gene>
    <name evidence="9" type="ORF">TCAL_11167</name>
</gene>
<dbReference type="Gene3D" id="3.50.50.60">
    <property type="entry name" value="FAD/NAD(P)-binding domain"/>
    <property type="match status" value="1"/>
</dbReference>
<evidence type="ECO:0000256" key="1">
    <source>
        <dbReference type="ARBA" id="ARBA00001974"/>
    </source>
</evidence>
<dbReference type="EMBL" id="VCGU01000458">
    <property type="protein sequence ID" value="TRY63969.1"/>
    <property type="molecule type" value="Genomic_DNA"/>
</dbReference>
<evidence type="ECO:0000256" key="6">
    <source>
        <dbReference type="SAM" id="MobiDB-lite"/>
    </source>
</evidence>
<proteinExistence type="inferred from homology"/>
<dbReference type="GO" id="GO:0008812">
    <property type="term" value="F:choline dehydrogenase activity"/>
    <property type="evidence" value="ECO:0007669"/>
    <property type="project" value="TreeGrafter"/>
</dbReference>
<dbReference type="AlphaFoldDB" id="A0A553NF21"/>
<organism evidence="9 10">
    <name type="scientific">Tigriopus californicus</name>
    <name type="common">Marine copepod</name>
    <dbReference type="NCBI Taxonomy" id="6832"/>
    <lineage>
        <taxon>Eukaryota</taxon>
        <taxon>Metazoa</taxon>
        <taxon>Ecdysozoa</taxon>
        <taxon>Arthropoda</taxon>
        <taxon>Crustacea</taxon>
        <taxon>Multicrustacea</taxon>
        <taxon>Hexanauplia</taxon>
        <taxon>Copepoda</taxon>
        <taxon>Harpacticoida</taxon>
        <taxon>Harpacticidae</taxon>
        <taxon>Tigriopus</taxon>
    </lineage>
</organism>
<evidence type="ECO:0000313" key="10">
    <source>
        <dbReference type="Proteomes" id="UP000318571"/>
    </source>
</evidence>
<dbReference type="Pfam" id="PF00732">
    <property type="entry name" value="GMC_oxred_N"/>
    <property type="match status" value="1"/>
</dbReference>
<comment type="caution">
    <text evidence="9">The sequence shown here is derived from an EMBL/GenBank/DDBJ whole genome shotgun (WGS) entry which is preliminary data.</text>
</comment>
<evidence type="ECO:0000313" key="9">
    <source>
        <dbReference type="EMBL" id="TRY63969.1"/>
    </source>
</evidence>
<dbReference type="PANTHER" id="PTHR11552:SF147">
    <property type="entry name" value="CHOLINE DEHYDROGENASE, MITOCHONDRIAL"/>
    <property type="match status" value="1"/>
</dbReference>
<evidence type="ECO:0000259" key="7">
    <source>
        <dbReference type="PROSITE" id="PS00623"/>
    </source>
</evidence>
<dbReference type="InterPro" id="IPR036412">
    <property type="entry name" value="HAD-like_sf"/>
</dbReference>
<feature type="domain" description="Glucose-methanol-choline oxidoreductase N-terminal" evidence="8">
    <location>
        <begin position="622"/>
        <end position="636"/>
    </location>
</feature>
<protein>
    <recommendedName>
        <fullName evidence="7 8">Glucose-methanol-choline oxidoreductase N-terminal domain-containing protein</fullName>
    </recommendedName>
</protein>
<feature type="region of interest" description="Disordered" evidence="6">
    <location>
        <begin position="1"/>
        <end position="37"/>
    </location>
</feature>
<evidence type="ECO:0000256" key="4">
    <source>
        <dbReference type="ARBA" id="ARBA00022827"/>
    </source>
</evidence>
<comment type="cofactor">
    <cofactor evidence="1">
        <name>FAD</name>
        <dbReference type="ChEBI" id="CHEBI:57692"/>
    </cofactor>
</comment>
<dbReference type="InterPro" id="IPR036188">
    <property type="entry name" value="FAD/NAD-bd_sf"/>
</dbReference>
<dbReference type="GO" id="GO:0050660">
    <property type="term" value="F:flavin adenine dinucleotide binding"/>
    <property type="evidence" value="ECO:0007669"/>
    <property type="project" value="InterPro"/>
</dbReference>
<dbReference type="InterPro" id="IPR007867">
    <property type="entry name" value="GMC_OxRtase_C"/>
</dbReference>
<keyword evidence="10" id="KW-1185">Reference proteome</keyword>
<evidence type="ECO:0000256" key="2">
    <source>
        <dbReference type="ARBA" id="ARBA00010790"/>
    </source>
</evidence>
<dbReference type="SUPFAM" id="SSF56784">
    <property type="entry name" value="HAD-like"/>
    <property type="match status" value="1"/>
</dbReference>
<dbReference type="SUPFAM" id="SSF54373">
    <property type="entry name" value="FAD-linked reductases, C-terminal domain"/>
    <property type="match status" value="1"/>
</dbReference>
<dbReference type="Pfam" id="PF00702">
    <property type="entry name" value="Hydrolase"/>
    <property type="match status" value="1"/>
</dbReference>